<dbReference type="AlphaFoldDB" id="A0A0B5EWH6"/>
<evidence type="ECO:0000313" key="2">
    <source>
        <dbReference type="EMBL" id="AJE83575.1"/>
    </source>
</evidence>
<gene>
    <name evidence="2" type="ORF">SLNWT_3199</name>
</gene>
<feature type="region of interest" description="Disordered" evidence="1">
    <location>
        <begin position="164"/>
        <end position="215"/>
    </location>
</feature>
<protein>
    <submittedName>
        <fullName evidence="2">Uncharacterized protein</fullName>
    </submittedName>
</protein>
<name>A0A0B5EWH6_STRA4</name>
<reference evidence="2 3" key="1">
    <citation type="submission" date="2015-01" db="EMBL/GenBank/DDBJ databases">
        <title>Enhanced salinomycin production by adjusting the supply of polyketide extender units in Streptomyce albus DSM 41398.</title>
        <authorList>
            <person name="Lu C."/>
        </authorList>
    </citation>
    <scope>NUCLEOTIDE SEQUENCE [LARGE SCALE GENOMIC DNA]</scope>
    <source>
        <strain evidence="3">ATCC 21838 / DSM 41398 / FERM P-419 / JCM 4703 / NBRC 107858</strain>
    </source>
</reference>
<accession>A0A0B5EWH6</accession>
<proteinExistence type="predicted"/>
<sequence>MDRREVAAALAYLGRLDPRTIRTDTGRAREQIAQWQELLAEVPFTTDHGWDVREAIRAHVLESPYPMLPVDLARGWRACRRDRLARHTDPTPFADPDDPTAWQAELLRSRSAVATGAAAPSSQRQLPSGARTRDIKERLCETGSCIPPAVRAELDRYRRGRAVGEATAARETPAHSVPEDRRPVPSRRGDTARSGTEPRRPMMPATATSSVGTVP</sequence>
<keyword evidence="3" id="KW-1185">Reference proteome</keyword>
<dbReference type="EMBL" id="CP010519">
    <property type="protein sequence ID" value="AJE83575.1"/>
    <property type="molecule type" value="Genomic_DNA"/>
</dbReference>
<evidence type="ECO:0000313" key="3">
    <source>
        <dbReference type="Proteomes" id="UP000031523"/>
    </source>
</evidence>
<feature type="compositionally biased region" description="Basic and acidic residues" evidence="1">
    <location>
        <begin position="177"/>
        <end position="200"/>
    </location>
</feature>
<dbReference type="Proteomes" id="UP000031523">
    <property type="component" value="Chromosome"/>
</dbReference>
<feature type="region of interest" description="Disordered" evidence="1">
    <location>
        <begin position="113"/>
        <end position="132"/>
    </location>
</feature>
<evidence type="ECO:0000256" key="1">
    <source>
        <dbReference type="SAM" id="MobiDB-lite"/>
    </source>
</evidence>
<organism evidence="2 3">
    <name type="scientific">Streptomyces albus (strain ATCC 21838 / DSM 41398 / FERM P-419 / JCM 4703 / NBRC 107858)</name>
    <dbReference type="NCBI Taxonomy" id="1081613"/>
    <lineage>
        <taxon>Bacteria</taxon>
        <taxon>Bacillati</taxon>
        <taxon>Actinomycetota</taxon>
        <taxon>Actinomycetes</taxon>
        <taxon>Kitasatosporales</taxon>
        <taxon>Streptomycetaceae</taxon>
        <taxon>Streptomyces</taxon>
    </lineage>
</organism>
<feature type="compositionally biased region" description="Polar residues" evidence="1">
    <location>
        <begin position="206"/>
        <end position="215"/>
    </location>
</feature>
<dbReference type="KEGG" id="sals:SLNWT_3199"/>